<dbReference type="SUPFAM" id="SSF53807">
    <property type="entry name" value="Helical backbone' metal receptor"/>
    <property type="match status" value="1"/>
</dbReference>
<gene>
    <name evidence="3" type="ORF">FDQ92_05495</name>
</gene>
<evidence type="ECO:0000313" key="3">
    <source>
        <dbReference type="EMBL" id="QCQ21681.1"/>
    </source>
</evidence>
<dbReference type="InterPro" id="IPR050902">
    <property type="entry name" value="ABC_Transporter_SBP"/>
</dbReference>
<protein>
    <submittedName>
        <fullName evidence="3">Cobalamin-binding protein</fullName>
    </submittedName>
</protein>
<proteinExistence type="predicted"/>
<keyword evidence="1" id="KW-0732">Signal</keyword>
<dbReference type="Gene3D" id="3.40.50.1980">
    <property type="entry name" value="Nitrogenase molybdenum iron protein domain"/>
    <property type="match status" value="2"/>
</dbReference>
<name>A0A4V1ERH7_9BACT</name>
<evidence type="ECO:0000313" key="4">
    <source>
        <dbReference type="Proteomes" id="UP000298602"/>
    </source>
</evidence>
<reference evidence="3 4" key="2">
    <citation type="submission" date="2019-05" db="EMBL/GenBank/DDBJ databases">
        <authorList>
            <person name="Suflita J.M."/>
            <person name="Marks C.R."/>
        </authorList>
    </citation>
    <scope>NUCLEOTIDE SEQUENCE [LARGE SCALE GENOMIC DNA]</scope>
    <source>
        <strain evidence="3 4">ALDC</strain>
    </source>
</reference>
<dbReference type="PANTHER" id="PTHR30535">
    <property type="entry name" value="VITAMIN B12-BINDING PROTEIN"/>
    <property type="match status" value="1"/>
</dbReference>
<dbReference type="OrthoDB" id="9787830at2"/>
<accession>A0A4V1ERH7</accession>
<dbReference type="KEGG" id="dax:FDQ92_05495"/>
<evidence type="ECO:0000256" key="1">
    <source>
        <dbReference type="ARBA" id="ARBA00022729"/>
    </source>
</evidence>
<sequence>MESDRLFQGKGRGGAIGRLWLWLLCGCCITAASAQGQEIVDLVGRRVQVPDDPRRIVTLAPGLTEMVYAIGQQWRLKGVSRFSDYPPAAEALPKVGSYIHPDLEKIVALKPDLCLAVKDGNPKEAVLRLEALGIPVYAVNPKSLEEVMETLLALGRLFHAEAQAEEVVASMRRRIEAVVERVSAVEERPRVFFQIGLSPIVSVGSQTFAHELVTLAGGLNVTEGPTSYPRLSVEEVMDLRPDVIVVSTMSRGCRFQDIEALWRRWKGIPAVAADRIVLVDSDLFDRPSPRLVEGLERLADILHPEFPLSPSP</sequence>
<dbReference type="NCBIfam" id="NF038402">
    <property type="entry name" value="TroA_like"/>
    <property type="match status" value="1"/>
</dbReference>
<reference evidence="3 4" key="1">
    <citation type="submission" date="2019-05" db="EMBL/GenBank/DDBJ databases">
        <title>The Complete Genome Sequence of the n-alkane-degrading Desulfoglaeba alkanexedens ALDC reveals multiple alkylsuccinate synthase gene clusters.</title>
        <authorList>
            <person name="Callaghan A.V."/>
            <person name="Davidova I.A."/>
            <person name="Duncan K.E."/>
            <person name="Morris B."/>
            <person name="McInerney M.J."/>
        </authorList>
    </citation>
    <scope>NUCLEOTIDE SEQUENCE [LARGE SCALE GENOMIC DNA]</scope>
    <source>
        <strain evidence="3 4">ALDC</strain>
    </source>
</reference>
<dbReference type="Proteomes" id="UP000298602">
    <property type="component" value="Chromosome"/>
</dbReference>
<dbReference type="PANTHER" id="PTHR30535:SF34">
    <property type="entry name" value="MOLYBDATE-BINDING PROTEIN MOLA"/>
    <property type="match status" value="1"/>
</dbReference>
<dbReference type="AlphaFoldDB" id="A0A4V1ERH7"/>
<keyword evidence="4" id="KW-1185">Reference proteome</keyword>
<dbReference type="CDD" id="cd01144">
    <property type="entry name" value="BtuF"/>
    <property type="match status" value="1"/>
</dbReference>
<dbReference type="InterPro" id="IPR054828">
    <property type="entry name" value="Vit_B12_bind_prot"/>
</dbReference>
<dbReference type="InterPro" id="IPR002491">
    <property type="entry name" value="ABC_transptr_periplasmic_BD"/>
</dbReference>
<dbReference type="PROSITE" id="PS50983">
    <property type="entry name" value="FE_B12_PBP"/>
    <property type="match status" value="1"/>
</dbReference>
<dbReference type="Pfam" id="PF01497">
    <property type="entry name" value="Peripla_BP_2"/>
    <property type="match status" value="1"/>
</dbReference>
<evidence type="ECO:0000259" key="2">
    <source>
        <dbReference type="PROSITE" id="PS50983"/>
    </source>
</evidence>
<feature type="domain" description="Fe/B12 periplasmic-binding" evidence="2">
    <location>
        <begin position="55"/>
        <end position="306"/>
    </location>
</feature>
<dbReference type="GO" id="GO:0071281">
    <property type="term" value="P:cellular response to iron ion"/>
    <property type="evidence" value="ECO:0007669"/>
    <property type="project" value="TreeGrafter"/>
</dbReference>
<dbReference type="EMBL" id="CP040098">
    <property type="protein sequence ID" value="QCQ21681.1"/>
    <property type="molecule type" value="Genomic_DNA"/>
</dbReference>
<dbReference type="RefSeq" id="WP_137423650.1">
    <property type="nucleotide sequence ID" value="NZ_CP040098.1"/>
</dbReference>
<organism evidence="3 4">
    <name type="scientific">Desulfoglaeba alkanexedens ALDC</name>
    <dbReference type="NCBI Taxonomy" id="980445"/>
    <lineage>
        <taxon>Bacteria</taxon>
        <taxon>Pseudomonadati</taxon>
        <taxon>Thermodesulfobacteriota</taxon>
        <taxon>Syntrophobacteria</taxon>
        <taxon>Syntrophobacterales</taxon>
        <taxon>Syntrophobacteraceae</taxon>
        <taxon>Desulfoglaeba</taxon>
    </lineage>
</organism>